<dbReference type="AlphaFoldDB" id="A0A196SGH5"/>
<dbReference type="InterPro" id="IPR050461">
    <property type="entry name" value="Nitroreductase_HadB/RutE"/>
</dbReference>
<reference evidence="2 3" key="1">
    <citation type="submission" date="2016-05" db="EMBL/GenBank/DDBJ databases">
        <title>Nuclear genome of Blastocystis sp. subtype 1 NandII.</title>
        <authorList>
            <person name="Gentekaki E."/>
            <person name="Curtis B."/>
            <person name="Stairs C."/>
            <person name="Eme L."/>
            <person name="Herman E."/>
            <person name="Klimes V."/>
            <person name="Arias M.C."/>
            <person name="Elias M."/>
            <person name="Hilliou F."/>
            <person name="Klute M."/>
            <person name="Malik S.-B."/>
            <person name="Pightling A."/>
            <person name="Rachubinski R."/>
            <person name="Salas D."/>
            <person name="Schlacht A."/>
            <person name="Suga H."/>
            <person name="Archibald J."/>
            <person name="Ball S.G."/>
            <person name="Clark G."/>
            <person name="Dacks J."/>
            <person name="Van Der Giezen M."/>
            <person name="Tsaousis A."/>
            <person name="Roger A."/>
        </authorList>
    </citation>
    <scope>NUCLEOTIDE SEQUENCE [LARGE SCALE GENOMIC DNA]</scope>
    <source>
        <strain evidence="3">ATCC 50177 / NandII</strain>
    </source>
</reference>
<dbReference type="GO" id="GO:0016491">
    <property type="term" value="F:oxidoreductase activity"/>
    <property type="evidence" value="ECO:0007669"/>
    <property type="project" value="InterPro"/>
</dbReference>
<evidence type="ECO:0000259" key="1">
    <source>
        <dbReference type="Pfam" id="PF00881"/>
    </source>
</evidence>
<sequence length="242" mass="27816">MSSDFEQLKRLTLTRQSLKAFCGKKLESGVLEEILGYALRTPTSMNLQPYRVIVVRDEDVKQQLATCMSEHNAPKVLNAGASLIVCSDMDSTRCVEDFGRYAYPEDWKQKTKRMMTYSSLKYYRNTLCNVLFGWVLDLTNSILRLFRPSTSRITMQAWTNQQAAFLIQNICILADAKGISSLIMNGYDEEELCRVFHIPCRFHVSAVVALGYKSPDYVQFMQPRFGFEKMVFDSVWNKAFAN</sequence>
<evidence type="ECO:0000313" key="2">
    <source>
        <dbReference type="EMBL" id="OAO15252.1"/>
    </source>
</evidence>
<name>A0A196SGH5_BLAHN</name>
<dbReference type="InterPro" id="IPR029479">
    <property type="entry name" value="Nitroreductase"/>
</dbReference>
<dbReference type="Proteomes" id="UP000078348">
    <property type="component" value="Unassembled WGS sequence"/>
</dbReference>
<dbReference type="Pfam" id="PF00881">
    <property type="entry name" value="Nitroreductase"/>
    <property type="match status" value="1"/>
</dbReference>
<organism evidence="2 3">
    <name type="scientific">Blastocystis sp. subtype 1 (strain ATCC 50177 / NandII)</name>
    <dbReference type="NCBI Taxonomy" id="478820"/>
    <lineage>
        <taxon>Eukaryota</taxon>
        <taxon>Sar</taxon>
        <taxon>Stramenopiles</taxon>
        <taxon>Bigyra</taxon>
        <taxon>Opalozoa</taxon>
        <taxon>Opalinata</taxon>
        <taxon>Blastocystidae</taxon>
        <taxon>Blastocystis</taxon>
    </lineage>
</organism>
<dbReference type="STRING" id="478820.A0A196SGH5"/>
<protein>
    <submittedName>
        <fullName evidence="2">Nitroreductase family</fullName>
    </submittedName>
</protein>
<proteinExistence type="predicted"/>
<keyword evidence="3" id="KW-1185">Reference proteome</keyword>
<dbReference type="EMBL" id="LXWW01000159">
    <property type="protein sequence ID" value="OAO15252.1"/>
    <property type="molecule type" value="Genomic_DNA"/>
</dbReference>
<comment type="caution">
    <text evidence="2">The sequence shown here is derived from an EMBL/GenBank/DDBJ whole genome shotgun (WGS) entry which is preliminary data.</text>
</comment>
<accession>A0A196SGH5</accession>
<dbReference type="PANTHER" id="PTHR43543">
    <property type="entry name" value="MALONIC SEMIALDEHYDE REDUCTASE RUTE-RELATED"/>
    <property type="match status" value="1"/>
</dbReference>
<dbReference type="Gene3D" id="3.40.109.10">
    <property type="entry name" value="NADH Oxidase"/>
    <property type="match status" value="1"/>
</dbReference>
<dbReference type="PANTHER" id="PTHR43543:SF1">
    <property type="entry name" value="MALONIC SEMIALDEHYDE REDUCTASE RUTE-RELATED"/>
    <property type="match status" value="1"/>
</dbReference>
<gene>
    <name evidence="2" type="ORF">AV274_3029</name>
</gene>
<dbReference type="OrthoDB" id="41362at2759"/>
<evidence type="ECO:0000313" key="3">
    <source>
        <dbReference type="Proteomes" id="UP000078348"/>
    </source>
</evidence>
<feature type="domain" description="Nitroreductase" evidence="1">
    <location>
        <begin position="14"/>
        <end position="212"/>
    </location>
</feature>
<dbReference type="SUPFAM" id="SSF55469">
    <property type="entry name" value="FMN-dependent nitroreductase-like"/>
    <property type="match status" value="1"/>
</dbReference>
<dbReference type="InterPro" id="IPR000415">
    <property type="entry name" value="Nitroreductase-like"/>
</dbReference>